<dbReference type="GO" id="GO:0006457">
    <property type="term" value="P:protein folding"/>
    <property type="evidence" value="ECO:0007669"/>
    <property type="project" value="InterPro"/>
</dbReference>
<dbReference type="InterPro" id="IPR004029">
    <property type="entry name" value="UreE_N"/>
</dbReference>
<dbReference type="NCBIfam" id="NF009751">
    <property type="entry name" value="PRK13261.1-1"/>
    <property type="match status" value="1"/>
</dbReference>
<evidence type="ECO:0000256" key="2">
    <source>
        <dbReference type="ARBA" id="ARBA00022490"/>
    </source>
</evidence>
<evidence type="ECO:0000256" key="6">
    <source>
        <dbReference type="SAM" id="MobiDB-lite"/>
    </source>
</evidence>
<dbReference type="EMBL" id="AP021881">
    <property type="protein sequence ID" value="BBP00724.1"/>
    <property type="molecule type" value="Genomic_DNA"/>
</dbReference>
<dbReference type="GO" id="GO:0051082">
    <property type="term" value="F:unfolded protein binding"/>
    <property type="evidence" value="ECO:0007669"/>
    <property type="project" value="UniProtKB-UniRule"/>
</dbReference>
<dbReference type="HAMAP" id="MF_00822">
    <property type="entry name" value="UreE"/>
    <property type="match status" value="1"/>
</dbReference>
<dbReference type="PIRSF" id="PIRSF036402">
    <property type="entry name" value="Ureas_acces_UreE"/>
    <property type="match status" value="1"/>
</dbReference>
<feature type="domain" description="UreE urease accessory N-terminal" evidence="7">
    <location>
        <begin position="1"/>
        <end position="64"/>
    </location>
</feature>
<organism evidence="8 9">
    <name type="scientific">Sulfuriferula nivalis</name>
    <dbReference type="NCBI Taxonomy" id="2675298"/>
    <lineage>
        <taxon>Bacteria</taxon>
        <taxon>Pseudomonadati</taxon>
        <taxon>Pseudomonadota</taxon>
        <taxon>Betaproteobacteria</taxon>
        <taxon>Nitrosomonadales</taxon>
        <taxon>Sulfuricellaceae</taxon>
        <taxon>Sulfuriferula</taxon>
    </lineage>
</organism>
<dbReference type="GO" id="GO:0019627">
    <property type="term" value="P:urea metabolic process"/>
    <property type="evidence" value="ECO:0007669"/>
    <property type="project" value="InterPro"/>
</dbReference>
<keyword evidence="3 5" id="KW-0533">Nickel</keyword>
<dbReference type="Proteomes" id="UP000463939">
    <property type="component" value="Chromosome"/>
</dbReference>
<keyword evidence="2 5" id="KW-0963">Cytoplasm</keyword>
<evidence type="ECO:0000256" key="1">
    <source>
        <dbReference type="ARBA" id="ARBA00004496"/>
    </source>
</evidence>
<gene>
    <name evidence="5 8" type="primary">ureE</name>
    <name evidence="8" type="ORF">SFSGTM_14320</name>
</gene>
<dbReference type="InterPro" id="IPR036118">
    <property type="entry name" value="UreE_N_sf"/>
</dbReference>
<dbReference type="InterPro" id="IPR007864">
    <property type="entry name" value="UreE_C_dom"/>
</dbReference>
<dbReference type="Gene3D" id="3.30.70.790">
    <property type="entry name" value="UreE, C-terminal domain"/>
    <property type="match status" value="1"/>
</dbReference>
<comment type="function">
    <text evidence="5">Involved in urease metallocenter assembly. Binds nickel. Probably functions as a nickel donor during metallocenter assembly.</text>
</comment>
<dbReference type="GO" id="GO:0016151">
    <property type="term" value="F:nickel cation binding"/>
    <property type="evidence" value="ECO:0007669"/>
    <property type="project" value="UniProtKB-UniRule"/>
</dbReference>
<keyword evidence="9" id="KW-1185">Reference proteome</keyword>
<evidence type="ECO:0000256" key="5">
    <source>
        <dbReference type="HAMAP-Rule" id="MF_00822"/>
    </source>
</evidence>
<evidence type="ECO:0000313" key="9">
    <source>
        <dbReference type="Proteomes" id="UP000463939"/>
    </source>
</evidence>
<dbReference type="Gene3D" id="2.60.260.20">
    <property type="entry name" value="Urease metallochaperone UreE, N-terminal domain"/>
    <property type="match status" value="1"/>
</dbReference>
<dbReference type="SMART" id="SM00988">
    <property type="entry name" value="UreE_N"/>
    <property type="match status" value="1"/>
</dbReference>
<dbReference type="AlphaFoldDB" id="A0A809RIR1"/>
<sequence length="159" mass="17399">MLLVEQFCSTEQPADEQLVLPFERRQKSRLRTKLATGEEVGLFLPRGTILRGGDRLQGSDGRVVLVVAAPEPSLLVTAASERELARAAYHLGNRHVPLQVGDGWLRLGADYVLRDMLDGLGVQVREEAAPFEPEAGAYGGHAHRHGDEEGHSGIIHEFS</sequence>
<name>A0A809RIR1_9PROT</name>
<evidence type="ECO:0000313" key="8">
    <source>
        <dbReference type="EMBL" id="BBP00724.1"/>
    </source>
</evidence>
<evidence type="ECO:0000256" key="3">
    <source>
        <dbReference type="ARBA" id="ARBA00022596"/>
    </source>
</evidence>
<dbReference type="KEGG" id="sniv:SFSGTM_14320"/>
<evidence type="ECO:0000256" key="4">
    <source>
        <dbReference type="ARBA" id="ARBA00023186"/>
    </source>
</evidence>
<dbReference type="GO" id="GO:0065003">
    <property type="term" value="P:protein-containing complex assembly"/>
    <property type="evidence" value="ECO:0007669"/>
    <property type="project" value="InterPro"/>
</dbReference>
<keyword evidence="4 5" id="KW-0143">Chaperone</keyword>
<dbReference type="SUPFAM" id="SSF69287">
    <property type="entry name" value="Urease metallochaperone UreE, N-terminal domain"/>
    <property type="match status" value="1"/>
</dbReference>
<dbReference type="InterPro" id="IPR012406">
    <property type="entry name" value="UreE"/>
</dbReference>
<accession>A0A809RIR1</accession>
<comment type="subcellular location">
    <subcellularLocation>
        <location evidence="1 5">Cytoplasm</location>
    </subcellularLocation>
</comment>
<dbReference type="SUPFAM" id="SSF69737">
    <property type="entry name" value="Urease metallochaperone UreE, C-terminal domain"/>
    <property type="match status" value="1"/>
</dbReference>
<comment type="similarity">
    <text evidence="5">Belongs to the UreE family.</text>
</comment>
<protein>
    <recommendedName>
        <fullName evidence="5">Urease accessory protein UreE</fullName>
    </recommendedName>
</protein>
<dbReference type="Pfam" id="PF05194">
    <property type="entry name" value="UreE_C"/>
    <property type="match status" value="1"/>
</dbReference>
<feature type="region of interest" description="Disordered" evidence="6">
    <location>
        <begin position="138"/>
        <end position="159"/>
    </location>
</feature>
<proteinExistence type="inferred from homology"/>
<dbReference type="RefSeq" id="WP_162084604.1">
    <property type="nucleotide sequence ID" value="NZ_AP021881.1"/>
</dbReference>
<dbReference type="Pfam" id="PF02814">
    <property type="entry name" value="UreE_N"/>
    <property type="match status" value="1"/>
</dbReference>
<dbReference type="GO" id="GO:0005737">
    <property type="term" value="C:cytoplasm"/>
    <property type="evidence" value="ECO:0007669"/>
    <property type="project" value="UniProtKB-SubCell"/>
</dbReference>
<dbReference type="CDD" id="cd00571">
    <property type="entry name" value="UreE"/>
    <property type="match status" value="1"/>
</dbReference>
<evidence type="ECO:0000259" key="7">
    <source>
        <dbReference type="SMART" id="SM00988"/>
    </source>
</evidence>
<reference evidence="9" key="1">
    <citation type="submission" date="2019-11" db="EMBL/GenBank/DDBJ databases">
        <title>Isolation and characterization of a novel species in the genus Sulfuriferula.</title>
        <authorList>
            <person name="Mochizuki J."/>
            <person name="Kojima H."/>
            <person name="Fukui M."/>
        </authorList>
    </citation>
    <scope>NUCLEOTIDE SEQUENCE [LARGE SCALE GENOMIC DNA]</scope>
    <source>
        <strain evidence="9">SGTM</strain>
    </source>
</reference>